<feature type="compositionally biased region" description="Low complexity" evidence="1">
    <location>
        <begin position="89"/>
        <end position="105"/>
    </location>
</feature>
<feature type="chain" id="PRO_5038866926" description="Tyrosine-protein kinase ephrin type A/B receptor-like domain-containing protein" evidence="3">
    <location>
        <begin position="31"/>
        <end position="1208"/>
    </location>
</feature>
<dbReference type="InterPro" id="IPR011641">
    <property type="entry name" value="Tyr-kin_ephrin_A/B_rcpt-like"/>
</dbReference>
<feature type="region of interest" description="Disordered" evidence="1">
    <location>
        <begin position="836"/>
        <end position="857"/>
    </location>
</feature>
<gene>
    <name evidence="5" type="ORF">D9Q98_010651</name>
</gene>
<keyword evidence="2" id="KW-1133">Transmembrane helix</keyword>
<dbReference type="SMART" id="SM01411">
    <property type="entry name" value="Ephrin_rec_like"/>
    <property type="match status" value="2"/>
</dbReference>
<feature type="transmembrane region" description="Helical" evidence="2">
    <location>
        <begin position="1143"/>
        <end position="1166"/>
    </location>
</feature>
<evidence type="ECO:0000256" key="1">
    <source>
        <dbReference type="SAM" id="MobiDB-lite"/>
    </source>
</evidence>
<dbReference type="PANTHER" id="PTHR46967:SF1">
    <property type="entry name" value="KERATIN-ASSOCIATED PROTEIN 16-1-LIKE"/>
    <property type="match status" value="1"/>
</dbReference>
<feature type="domain" description="Tyrosine-protein kinase ephrin type A/B receptor-like" evidence="4">
    <location>
        <begin position="915"/>
        <end position="951"/>
    </location>
</feature>
<keyword evidence="2" id="KW-0472">Membrane</keyword>
<feature type="region of interest" description="Disordered" evidence="1">
    <location>
        <begin position="341"/>
        <end position="373"/>
    </location>
</feature>
<evidence type="ECO:0000259" key="4">
    <source>
        <dbReference type="Pfam" id="PF07699"/>
    </source>
</evidence>
<protein>
    <recommendedName>
        <fullName evidence="4">Tyrosine-protein kinase ephrin type A/B receptor-like domain-containing protein</fullName>
    </recommendedName>
</protein>
<dbReference type="EMBL" id="SIDB01000021">
    <property type="protein sequence ID" value="KAI3423435.1"/>
    <property type="molecule type" value="Genomic_DNA"/>
</dbReference>
<feature type="compositionally biased region" description="Gly residues" evidence="1">
    <location>
        <begin position="697"/>
        <end position="712"/>
    </location>
</feature>
<name>A0A9D4TEL7_CHLVU</name>
<feature type="region of interest" description="Disordered" evidence="1">
    <location>
        <begin position="86"/>
        <end position="118"/>
    </location>
</feature>
<evidence type="ECO:0000313" key="5">
    <source>
        <dbReference type="EMBL" id="KAI3423435.1"/>
    </source>
</evidence>
<keyword evidence="3" id="KW-0732">Signal</keyword>
<sequence>MRGLSLPCCALRRHAAAAVAAACFLTFASAASGAAQLQMAQATLVLQPLGNSSEATAATDVLVGVQLLGGASGPVTASLRLLLPPGNVSASQPGNGPSSSNTSSSGSGGSADDGAWAPADPAELWLEPSSLTWRAGEPAGAKRVRLRSAAELPLAAVLGEALYAAAGAASPSDAGGSGALAGSAASGSAAGQPLLRVQLHNSRGADIDQQRSSTTVLLDAEGGDGSHSAQAVAGSGAGAAADAGLPLFGFVANQAAYPPTPSDGTDGSRSSSITTNNSSSGVASIPVRLLAGQVRGRATLRYVISVAGGTAAAGGSSARPQRQFLASKALSGFIQFDEAQAESPAAAPSPAPATATPGANPTSDSSTTSSVDVAGSARAAPVVQQEQLVLLPLAWDRILPGAEHRLGLQLFPVFGARVQPQPDAVALHVFGSPLGSCPPGSALKDGGSGGSGAAHTLTTSEDGFTEGAEFGLFLNGSVIDLTSGLLDADVREYAAMVDSDVTSVTLCLRDSAQGAGSVQVLPAAAGQGRAAAPLRPAPDAVAEEACGCEGGSDGHELGSGGVPLVSAFGGGGGSVAEARAGAEQQQGSVGACEYTAWVLPLQAGQNEFSVRVPASQPAAGNTQAAAPTGTSGTPASSSSTAQEYSLAVVRLADPEHAELESITVKSSNDSTVLLCGPSSSGGTKLMAEPAARAPGMAAGGDTGSGNSGGSMGGRAVVPAPVASRPCRPGELLTLDVSQSSRLMSLTPSLRHPDVPGVRVEVNGQVLSRGGDVAADQLEDTTAAAQQRSNATFLPSAFIMGLLPGSRLDAEVVVVAEDGVTTSRYPVQFTVVAAAGSSSSSSKDSGSGKPQQQLAPGTASNASAAMAAVAATAGTAATAVVPAGSSSGARPRGWPLSPALQSFCSICPAGWAAGAANSSACHMCPPGAFAQEAGSVTCLSCGPGTFAYSWGSAYCKNCIEGTYAPTANSSLCLPCPANTTTREDGRSSCDVPLIPGTYQAPRYAVVISFWVMLNGVDPQDVVMRAGVNAAPEAIVTSLIRADTAHQFNISIDDVQVMSVQQVARRTLRANVTATLGVDVPAGATDEDIDAALEVERLSADDSLGMLSTDPDRFFGRTAKALEVELESAVEGTTQSKPGGSNTGLLLAMLVPGLLAIAAGTTLLTLGCRKSRTCAKWRAAAARRLATTRLAPRATAYSRYSGTPAAVVAA</sequence>
<keyword evidence="6" id="KW-1185">Reference proteome</keyword>
<feature type="region of interest" description="Disordered" evidence="1">
    <location>
        <begin position="258"/>
        <end position="280"/>
    </location>
</feature>
<dbReference type="OrthoDB" id="546201at2759"/>
<feature type="compositionally biased region" description="Low complexity" evidence="1">
    <location>
        <begin position="622"/>
        <end position="639"/>
    </location>
</feature>
<dbReference type="Proteomes" id="UP001055712">
    <property type="component" value="Unassembled WGS sequence"/>
</dbReference>
<accession>A0A9D4TEL7</accession>
<reference evidence="5" key="2">
    <citation type="submission" date="2020-11" db="EMBL/GenBank/DDBJ databases">
        <authorList>
            <person name="Cecchin M."/>
            <person name="Marcolungo L."/>
            <person name="Rossato M."/>
            <person name="Girolomoni L."/>
            <person name="Cosentino E."/>
            <person name="Cuine S."/>
            <person name="Li-Beisson Y."/>
            <person name="Delledonne M."/>
            <person name="Ballottari M."/>
        </authorList>
    </citation>
    <scope>NUCLEOTIDE SEQUENCE</scope>
    <source>
        <strain evidence="5">211/11P</strain>
        <tissue evidence="5">Whole cell</tissue>
    </source>
</reference>
<dbReference type="PANTHER" id="PTHR46967">
    <property type="entry name" value="INSULIN-LIKE GROWTH FACTOR BINDING PROTEIN,N-TERMINAL"/>
    <property type="match status" value="1"/>
</dbReference>
<comment type="caution">
    <text evidence="5">The sequence shown here is derived from an EMBL/GenBank/DDBJ whole genome shotgun (WGS) entry which is preliminary data.</text>
</comment>
<evidence type="ECO:0000313" key="6">
    <source>
        <dbReference type="Proteomes" id="UP001055712"/>
    </source>
</evidence>
<feature type="compositionally biased region" description="Low complexity" evidence="1">
    <location>
        <begin position="268"/>
        <end position="280"/>
    </location>
</feature>
<evidence type="ECO:0000256" key="3">
    <source>
        <dbReference type="SAM" id="SignalP"/>
    </source>
</evidence>
<dbReference type="SUPFAM" id="SSF57184">
    <property type="entry name" value="Growth factor receptor domain"/>
    <property type="match status" value="1"/>
</dbReference>
<evidence type="ECO:0000256" key="2">
    <source>
        <dbReference type="SAM" id="Phobius"/>
    </source>
</evidence>
<feature type="region of interest" description="Disordered" evidence="1">
    <location>
        <begin position="693"/>
        <end position="712"/>
    </location>
</feature>
<dbReference type="AlphaFoldDB" id="A0A9D4TEL7"/>
<dbReference type="Gene3D" id="2.10.50.10">
    <property type="entry name" value="Tumor Necrosis Factor Receptor, subunit A, domain 2"/>
    <property type="match status" value="2"/>
</dbReference>
<organism evidence="5 6">
    <name type="scientific">Chlorella vulgaris</name>
    <name type="common">Green alga</name>
    <dbReference type="NCBI Taxonomy" id="3077"/>
    <lineage>
        <taxon>Eukaryota</taxon>
        <taxon>Viridiplantae</taxon>
        <taxon>Chlorophyta</taxon>
        <taxon>core chlorophytes</taxon>
        <taxon>Trebouxiophyceae</taxon>
        <taxon>Chlorellales</taxon>
        <taxon>Chlorellaceae</taxon>
        <taxon>Chlorella clade</taxon>
        <taxon>Chlorella</taxon>
    </lineage>
</organism>
<dbReference type="Pfam" id="PF07699">
    <property type="entry name" value="Ephrin_rec_like"/>
    <property type="match status" value="1"/>
</dbReference>
<feature type="region of interest" description="Disordered" evidence="1">
    <location>
        <begin position="613"/>
        <end position="639"/>
    </location>
</feature>
<reference evidence="5" key="1">
    <citation type="journal article" date="2019" name="Plant J.">
        <title>Chlorella vulgaris genome assembly and annotation reveals the molecular basis for metabolic acclimation to high light conditions.</title>
        <authorList>
            <person name="Cecchin M."/>
            <person name="Marcolungo L."/>
            <person name="Rossato M."/>
            <person name="Girolomoni L."/>
            <person name="Cosentino E."/>
            <person name="Cuine S."/>
            <person name="Li-Beisson Y."/>
            <person name="Delledonne M."/>
            <person name="Ballottari M."/>
        </authorList>
    </citation>
    <scope>NUCLEOTIDE SEQUENCE</scope>
    <source>
        <strain evidence="5">211/11P</strain>
    </source>
</reference>
<keyword evidence="2" id="KW-0812">Transmembrane</keyword>
<dbReference type="InterPro" id="IPR009030">
    <property type="entry name" value="Growth_fac_rcpt_cys_sf"/>
</dbReference>
<proteinExistence type="predicted"/>
<feature type="signal peptide" evidence="3">
    <location>
        <begin position="1"/>
        <end position="30"/>
    </location>
</feature>